<evidence type="ECO:0000259" key="10">
    <source>
        <dbReference type="Pfam" id="PF00675"/>
    </source>
</evidence>
<keyword evidence="13" id="KW-1185">Reference proteome</keyword>
<proteinExistence type="inferred from homology"/>
<dbReference type="PANTHER" id="PTHR43690">
    <property type="entry name" value="NARDILYSIN"/>
    <property type="match status" value="1"/>
</dbReference>
<dbReference type="InterPro" id="IPR050626">
    <property type="entry name" value="Peptidase_M16"/>
</dbReference>
<name>A0ABM7RES3_9BACT</name>
<comment type="cofactor">
    <cofactor evidence="1">
        <name>Zn(2+)</name>
        <dbReference type="ChEBI" id="CHEBI:29105"/>
    </cofactor>
</comment>
<evidence type="ECO:0000256" key="2">
    <source>
        <dbReference type="ARBA" id="ARBA00007261"/>
    </source>
</evidence>
<feature type="domain" description="Peptidase M16 N-terminal" evidence="10">
    <location>
        <begin position="86"/>
        <end position="209"/>
    </location>
</feature>
<accession>A0ABM7RES3</accession>
<feature type="domain" description="Peptidase M16 C-terminal" evidence="11">
    <location>
        <begin position="725"/>
        <end position="903"/>
    </location>
</feature>
<evidence type="ECO:0000256" key="6">
    <source>
        <dbReference type="ARBA" id="ARBA00022833"/>
    </source>
</evidence>
<evidence type="ECO:0000256" key="4">
    <source>
        <dbReference type="ARBA" id="ARBA00022723"/>
    </source>
</evidence>
<feature type="region of interest" description="Disordered" evidence="9">
    <location>
        <begin position="26"/>
        <end position="74"/>
    </location>
</feature>
<evidence type="ECO:0000256" key="7">
    <source>
        <dbReference type="ARBA" id="ARBA00023049"/>
    </source>
</evidence>
<keyword evidence="4" id="KW-0479">Metal-binding</keyword>
<gene>
    <name evidence="12" type="ORF">HAHE_41530</name>
</gene>
<dbReference type="InterPro" id="IPR001431">
    <property type="entry name" value="Pept_M16_Zn_BS"/>
</dbReference>
<dbReference type="Gene3D" id="3.30.830.10">
    <property type="entry name" value="Metalloenzyme, LuxS/M16 peptidase-like"/>
    <property type="match status" value="4"/>
</dbReference>
<comment type="similarity">
    <text evidence="2 8">Belongs to the peptidase M16 family.</text>
</comment>
<dbReference type="Pfam" id="PF00675">
    <property type="entry name" value="Peptidase_M16"/>
    <property type="match status" value="1"/>
</dbReference>
<evidence type="ECO:0000256" key="9">
    <source>
        <dbReference type="SAM" id="MobiDB-lite"/>
    </source>
</evidence>
<dbReference type="EMBL" id="AP024702">
    <property type="protein sequence ID" value="BCX50245.1"/>
    <property type="molecule type" value="Genomic_DNA"/>
</dbReference>
<sequence>MRNPAPIVLTLLLAIAATVFILNRPNPPEAPPTEPAPPAAEPIEEEEAATPPPTALEPRSWPQESSDLKPEEGAVFGNLPNGMRYIILPNGEPPERVSIRLHIAAGSLMEAEDQRGLAHFLEHMVFNGSKNFTPDELIPRMQRLGIAFGAHVNAYTSFDETVYMLDLPDLSDEMLDLGFTVMRDFADGALLKTEEIDKERGVILSEKTSRDSVSYRLMQQQFSTLMPDSLITKRFPIGEEEVIKNAPRERFVDLYERYYTPERMTFIVVGDIEPAAAEERIKNAFGTLENPAAPGTDPDLGALKQAEGLEALIFSDKEVPATELGLLTIEPYEKKADTSENRAAKLPLGLANAMLGTRFDRLAKKEGAPILGGSASRQDLFNYVTLGSIDVSVADDRWQDAVPVMEQEFRRAREFGFTKAEFAEAKANLLNSYEQAVKSKDSRKSDGMATSIARSINDGRVLTSPETNLAVAAAALEDLTPEICHAAFKEFWADKGYFLILTTKEQPEGAKEELAKIYEQSSEQTVEAPEETEVAAFAYTDFGQPGLVESEEEIEGLGITRLVLDNGVTVNLKQTDFEKNRIRIAARIGLGKLVQPKDKVGLGDFATAVVEGGGIGVHSVDELQQIFAGKNVSFGFSVDEDSFSLSGGTTPEDLGLQLQAMTAQLLHPGYRQEGVEQFRKAVPMIFQQMKHTAAGSMQKMSSWIRGDDPRFAFPESADVFLGYEVDDVREWLDAEFVPAPIELNIIGDFDPETLKPLVLATFGAIEKRKPRSAPDDALLKVEFPETPQTKNLTYESKIPVGQAVVLWKAIGPKDNEETFRRLNLLADIFGDRLREEIREKLGASYSPNSGASGSSTLDDFGFMIAMIEGKPEDAEQLAEVTVGLAKTLASGGATDDELDRALKPLLADIDKSMRDNSYWLGAVMSGSTENERKFELARGRRDDVASITLDEVNELAGKYYATDKAIQVIIKPEETE</sequence>
<dbReference type="InterPro" id="IPR011249">
    <property type="entry name" value="Metalloenz_LuxS/M16"/>
</dbReference>
<evidence type="ECO:0000256" key="3">
    <source>
        <dbReference type="ARBA" id="ARBA00022670"/>
    </source>
</evidence>
<dbReference type="PROSITE" id="PS00143">
    <property type="entry name" value="INSULINASE"/>
    <property type="match status" value="1"/>
</dbReference>
<evidence type="ECO:0000256" key="8">
    <source>
        <dbReference type="RuleBase" id="RU004447"/>
    </source>
</evidence>
<evidence type="ECO:0000313" key="13">
    <source>
        <dbReference type="Proteomes" id="UP001374893"/>
    </source>
</evidence>
<reference evidence="12 13" key="1">
    <citation type="submission" date="2021-06" db="EMBL/GenBank/DDBJ databases">
        <title>Complete genome of Haloferula helveola possessing various polysaccharide degrading enzymes.</title>
        <authorList>
            <person name="Takami H."/>
            <person name="Huang C."/>
            <person name="Hamasaki K."/>
        </authorList>
    </citation>
    <scope>NUCLEOTIDE SEQUENCE [LARGE SCALE GENOMIC DNA]</scope>
    <source>
        <strain evidence="12 13">CN-1</strain>
    </source>
</reference>
<dbReference type="InterPro" id="IPR011765">
    <property type="entry name" value="Pept_M16_N"/>
</dbReference>
<evidence type="ECO:0000256" key="1">
    <source>
        <dbReference type="ARBA" id="ARBA00001947"/>
    </source>
</evidence>
<evidence type="ECO:0000259" key="11">
    <source>
        <dbReference type="Pfam" id="PF05193"/>
    </source>
</evidence>
<feature type="domain" description="Peptidase M16 C-terminal" evidence="11">
    <location>
        <begin position="248"/>
        <end position="429"/>
    </location>
</feature>
<protein>
    <submittedName>
        <fullName evidence="12">Peptidase M16</fullName>
    </submittedName>
</protein>
<dbReference type="PANTHER" id="PTHR43690:SF17">
    <property type="entry name" value="PROTEIN YHJJ"/>
    <property type="match status" value="1"/>
</dbReference>
<organism evidence="12 13">
    <name type="scientific">Haloferula helveola</name>
    <dbReference type="NCBI Taxonomy" id="490095"/>
    <lineage>
        <taxon>Bacteria</taxon>
        <taxon>Pseudomonadati</taxon>
        <taxon>Verrucomicrobiota</taxon>
        <taxon>Verrucomicrobiia</taxon>
        <taxon>Verrucomicrobiales</taxon>
        <taxon>Verrucomicrobiaceae</taxon>
        <taxon>Haloferula</taxon>
    </lineage>
</organism>
<dbReference type="InterPro" id="IPR007863">
    <property type="entry name" value="Peptidase_M16_C"/>
</dbReference>
<dbReference type="RefSeq" id="WP_338687214.1">
    <property type="nucleotide sequence ID" value="NZ_AP024702.1"/>
</dbReference>
<keyword evidence="7" id="KW-0482">Metalloprotease</keyword>
<dbReference type="SUPFAM" id="SSF63411">
    <property type="entry name" value="LuxS/MPP-like metallohydrolase"/>
    <property type="match status" value="4"/>
</dbReference>
<dbReference type="Pfam" id="PF05193">
    <property type="entry name" value="Peptidase_M16_C"/>
    <property type="match status" value="2"/>
</dbReference>
<keyword evidence="6" id="KW-0862">Zinc</keyword>
<keyword evidence="5" id="KW-0378">Hydrolase</keyword>
<dbReference type="Proteomes" id="UP001374893">
    <property type="component" value="Chromosome"/>
</dbReference>
<evidence type="ECO:0000313" key="12">
    <source>
        <dbReference type="EMBL" id="BCX50245.1"/>
    </source>
</evidence>
<evidence type="ECO:0000256" key="5">
    <source>
        <dbReference type="ARBA" id="ARBA00022801"/>
    </source>
</evidence>
<feature type="compositionally biased region" description="Pro residues" evidence="9">
    <location>
        <begin position="26"/>
        <end position="40"/>
    </location>
</feature>
<keyword evidence="3" id="KW-0645">Protease</keyword>